<evidence type="ECO:0000256" key="15">
    <source>
        <dbReference type="PIRNR" id="PIRNR000854"/>
    </source>
</evidence>
<dbReference type="InterPro" id="IPR015813">
    <property type="entry name" value="Pyrv/PenolPyrv_kinase-like_dom"/>
</dbReference>
<keyword evidence="7 15" id="KW-0808">Transferase</keyword>
<evidence type="ECO:0000256" key="2">
    <source>
        <dbReference type="ARBA" id="ARBA00002988"/>
    </source>
</evidence>
<dbReference type="InterPro" id="IPR008279">
    <property type="entry name" value="PEP-util_enz_mobile_dom"/>
</dbReference>
<evidence type="ECO:0000256" key="5">
    <source>
        <dbReference type="ARBA" id="ARBA00011996"/>
    </source>
</evidence>
<dbReference type="Pfam" id="PF02896">
    <property type="entry name" value="PEP-utilizers_C"/>
    <property type="match status" value="1"/>
</dbReference>
<evidence type="ECO:0000259" key="17">
    <source>
        <dbReference type="Pfam" id="PF01326"/>
    </source>
</evidence>
<evidence type="ECO:0000256" key="14">
    <source>
        <dbReference type="ARBA" id="ARBA00047700"/>
    </source>
</evidence>
<dbReference type="SUPFAM" id="SSF56059">
    <property type="entry name" value="Glutathione synthetase ATP-binding domain-like"/>
    <property type="match status" value="1"/>
</dbReference>
<evidence type="ECO:0000256" key="10">
    <source>
        <dbReference type="ARBA" id="ARBA00022777"/>
    </source>
</evidence>
<dbReference type="InterPro" id="IPR002192">
    <property type="entry name" value="PPDK_AMP/ATP-bd"/>
</dbReference>
<dbReference type="PIRSF" id="PIRSF000854">
    <property type="entry name" value="PEP_synthase"/>
    <property type="match status" value="1"/>
</dbReference>
<dbReference type="PROSITE" id="PS00742">
    <property type="entry name" value="PEP_ENZYMES_2"/>
    <property type="match status" value="1"/>
</dbReference>
<dbReference type="Gene3D" id="3.30.1490.20">
    <property type="entry name" value="ATP-grasp fold, A domain"/>
    <property type="match status" value="1"/>
</dbReference>
<comment type="similarity">
    <text evidence="4 15">Belongs to the PEP-utilizing enzyme family.</text>
</comment>
<keyword evidence="19" id="KW-0670">Pyruvate</keyword>
<evidence type="ECO:0000256" key="6">
    <source>
        <dbReference type="ARBA" id="ARBA00021623"/>
    </source>
</evidence>
<keyword evidence="11 15" id="KW-0067">ATP-binding</keyword>
<evidence type="ECO:0000313" key="19">
    <source>
        <dbReference type="EMBL" id="QGT78675.1"/>
    </source>
</evidence>
<dbReference type="InterPro" id="IPR036637">
    <property type="entry name" value="Phosphohistidine_dom_sf"/>
</dbReference>
<dbReference type="KEGG" id="ghl:GM160_07060"/>
<dbReference type="Pfam" id="PF00391">
    <property type="entry name" value="PEP-utilizers"/>
    <property type="match status" value="1"/>
</dbReference>
<dbReference type="FunFam" id="3.50.30.10:FF:000002">
    <property type="entry name" value="Phosphoenolpyruvate synthase"/>
    <property type="match status" value="1"/>
</dbReference>
<dbReference type="Gene3D" id="3.50.30.10">
    <property type="entry name" value="Phosphohistidine domain"/>
    <property type="match status" value="1"/>
</dbReference>
<dbReference type="InterPro" id="IPR013815">
    <property type="entry name" value="ATP_grasp_subdomain_1"/>
</dbReference>
<evidence type="ECO:0000259" key="18">
    <source>
        <dbReference type="Pfam" id="PF02896"/>
    </source>
</evidence>
<evidence type="ECO:0000256" key="12">
    <source>
        <dbReference type="ARBA" id="ARBA00022842"/>
    </source>
</evidence>
<dbReference type="EC" id="2.7.9.2" evidence="5 15"/>
<keyword evidence="10 15" id="KW-0418">Kinase</keyword>
<keyword evidence="20" id="KW-1185">Reference proteome</keyword>
<evidence type="ECO:0000259" key="16">
    <source>
        <dbReference type="Pfam" id="PF00391"/>
    </source>
</evidence>
<evidence type="ECO:0000313" key="20">
    <source>
        <dbReference type="Proteomes" id="UP000427716"/>
    </source>
</evidence>
<dbReference type="InterPro" id="IPR018274">
    <property type="entry name" value="PEP_util_AS"/>
</dbReference>
<accession>A0A6I6D3D7</accession>
<dbReference type="InterPro" id="IPR000121">
    <property type="entry name" value="PEP_util_C"/>
</dbReference>
<evidence type="ECO:0000256" key="4">
    <source>
        <dbReference type="ARBA" id="ARBA00007837"/>
    </source>
</evidence>
<organism evidence="19 20">
    <name type="scientific">Guyparkeria halophila</name>
    <dbReference type="NCBI Taxonomy" id="47960"/>
    <lineage>
        <taxon>Bacteria</taxon>
        <taxon>Pseudomonadati</taxon>
        <taxon>Pseudomonadota</taxon>
        <taxon>Gammaproteobacteria</taxon>
        <taxon>Chromatiales</taxon>
        <taxon>Thioalkalibacteraceae</taxon>
        <taxon>Guyparkeria</taxon>
    </lineage>
</organism>
<dbReference type="PANTHER" id="PTHR43030:SF1">
    <property type="entry name" value="PHOSPHOENOLPYRUVATE SYNTHASE"/>
    <property type="match status" value="1"/>
</dbReference>
<comment type="pathway">
    <text evidence="3 15">Carbohydrate biosynthesis; gluconeogenesis.</text>
</comment>
<dbReference type="PROSITE" id="PS00370">
    <property type="entry name" value="PEP_ENZYMES_PHOS_SITE"/>
    <property type="match status" value="1"/>
</dbReference>
<dbReference type="Gene3D" id="3.20.20.60">
    <property type="entry name" value="Phosphoenolpyruvate-binding domains"/>
    <property type="match status" value="1"/>
</dbReference>
<dbReference type="EMBL" id="CP046415">
    <property type="protein sequence ID" value="QGT78675.1"/>
    <property type="molecule type" value="Genomic_DNA"/>
</dbReference>
<dbReference type="FunFam" id="3.30.470.20:FF:000017">
    <property type="entry name" value="Phosphoenolpyruvate synthase"/>
    <property type="match status" value="1"/>
</dbReference>
<evidence type="ECO:0000256" key="1">
    <source>
        <dbReference type="ARBA" id="ARBA00001946"/>
    </source>
</evidence>
<protein>
    <recommendedName>
        <fullName evidence="6 15">Phosphoenolpyruvate synthase</fullName>
        <shortName evidence="15">PEP synthase</shortName>
        <ecNumber evidence="5 15">2.7.9.2</ecNumber>
    </recommendedName>
    <alternativeName>
        <fullName evidence="13 15">Pyruvate, water dikinase</fullName>
    </alternativeName>
</protein>
<comment type="function">
    <text evidence="2 15">Catalyzes the phosphorylation of pyruvate to phosphoenolpyruvate.</text>
</comment>
<dbReference type="GO" id="GO:0005524">
    <property type="term" value="F:ATP binding"/>
    <property type="evidence" value="ECO:0007669"/>
    <property type="project" value="UniProtKB-KW"/>
</dbReference>
<comment type="catalytic activity">
    <reaction evidence="14 15">
        <text>pyruvate + ATP + H2O = phosphoenolpyruvate + AMP + phosphate + 2 H(+)</text>
        <dbReference type="Rhea" id="RHEA:11364"/>
        <dbReference type="ChEBI" id="CHEBI:15361"/>
        <dbReference type="ChEBI" id="CHEBI:15377"/>
        <dbReference type="ChEBI" id="CHEBI:15378"/>
        <dbReference type="ChEBI" id="CHEBI:30616"/>
        <dbReference type="ChEBI" id="CHEBI:43474"/>
        <dbReference type="ChEBI" id="CHEBI:58702"/>
        <dbReference type="ChEBI" id="CHEBI:456215"/>
        <dbReference type="EC" id="2.7.9.2"/>
    </reaction>
</comment>
<dbReference type="GO" id="GO:0006094">
    <property type="term" value="P:gluconeogenesis"/>
    <property type="evidence" value="ECO:0007669"/>
    <property type="project" value="UniProtKB-UniPathway"/>
</dbReference>
<evidence type="ECO:0000256" key="11">
    <source>
        <dbReference type="ARBA" id="ARBA00022840"/>
    </source>
</evidence>
<dbReference type="SUPFAM" id="SSF52009">
    <property type="entry name" value="Phosphohistidine domain"/>
    <property type="match status" value="1"/>
</dbReference>
<keyword evidence="9 15" id="KW-0547">Nucleotide-binding</keyword>
<dbReference type="Pfam" id="PF01326">
    <property type="entry name" value="PPDK_N"/>
    <property type="match status" value="1"/>
</dbReference>
<reference evidence="19 20" key="1">
    <citation type="submission" date="2019-11" db="EMBL/GenBank/DDBJ databases">
        <authorList>
            <person name="Zhang J."/>
            <person name="Sun C."/>
        </authorList>
    </citation>
    <scope>NUCLEOTIDE SEQUENCE [LARGE SCALE GENOMIC DNA]</scope>
    <source>
        <strain evidence="20">sp2</strain>
    </source>
</reference>
<dbReference type="UniPathway" id="UPA00138"/>
<dbReference type="Gene3D" id="3.30.470.20">
    <property type="entry name" value="ATP-grasp fold, B domain"/>
    <property type="match status" value="1"/>
</dbReference>
<name>A0A6I6D3D7_9GAMM</name>
<dbReference type="InterPro" id="IPR040442">
    <property type="entry name" value="Pyrv_kinase-like_dom_sf"/>
</dbReference>
<keyword evidence="8 15" id="KW-0479">Metal-binding</keyword>
<evidence type="ECO:0000256" key="3">
    <source>
        <dbReference type="ARBA" id="ARBA00004742"/>
    </source>
</evidence>
<dbReference type="InterPro" id="IPR023151">
    <property type="entry name" value="PEP_util_CS"/>
</dbReference>
<dbReference type="FunFam" id="3.30.1490.20:FF:000010">
    <property type="entry name" value="Phosphoenolpyruvate synthase"/>
    <property type="match status" value="1"/>
</dbReference>
<dbReference type="AlphaFoldDB" id="A0A6I6D3D7"/>
<dbReference type="InterPro" id="IPR006319">
    <property type="entry name" value="PEP_synth"/>
</dbReference>
<comment type="cofactor">
    <cofactor evidence="1 15">
        <name>Mg(2+)</name>
        <dbReference type="ChEBI" id="CHEBI:18420"/>
    </cofactor>
</comment>
<evidence type="ECO:0000256" key="9">
    <source>
        <dbReference type="ARBA" id="ARBA00022741"/>
    </source>
</evidence>
<feature type="domain" description="Pyruvate phosphate dikinase AMP/ATP-binding" evidence="17">
    <location>
        <begin position="16"/>
        <end position="351"/>
    </location>
</feature>
<feature type="domain" description="PEP-utilising enzyme C-terminal" evidence="18">
    <location>
        <begin position="482"/>
        <end position="791"/>
    </location>
</feature>
<evidence type="ECO:0000256" key="8">
    <source>
        <dbReference type="ARBA" id="ARBA00022723"/>
    </source>
</evidence>
<gene>
    <name evidence="19" type="primary">ppsA</name>
    <name evidence="19" type="ORF">GM160_07060</name>
</gene>
<sequence length="797" mass="87356">MRFVRRFSELGMNDVATVGGKNASLGEMVARLSERGVRVPDGFATTAEAYRHYLKHNDLADRIGEVLGSLDTNDVTALETAGRQIRGWIAEGEMPADLAEEVVAAYRELGREYGENTDVAVRSSATAEDLPTASFAGQQESYLNIAGEAALLDSIRHVFASLFTDRAISYRVHQGFDHMAVALSAGVQKMVRSDKAASGVMFTIDTESGFRDAVFITAAYGLGENVVQGAVNPDEFYVYKPMLKDGLCPIVSRQLGEKAIRMIYTEDARHGASTRNVDVPLEERQHFAITDEEVLTLARFAVEIERHYSEQAGEFRPMDIEWAKDGDSGELFILQARPETVHSQREAATHATYRLEERGEVLVEGKSVGERIAAGRARTIESSAEMAKLDDGEILITDMTDPDWEPIMKRAGAIVTNRGGRTCHAAIIARELGIPAIVGCGDATERVPDGEEVTVSCAEGSTGHVYRGVLPFTVERLDLSGTETTRTDLMINLGDPEQAFRLASLPAAGVGLARLEFIINNRIGIHPRALLEYDQLDAKTQAEIDRHTVGFADRREFYIQKLAEGVGTIAAAFHPRPVIVRLSDFKSNEYAAMVGGAGFEPHEENPMLGFRGASRYYAESFAEAFLLECEALRRVREGMGLTNAQVMLPFVRSVEEVDRVLALMAKAGLERGRHDLNVYLMCEIPANALLAEEFLEHVDGFSIGSNDLTQLTLGVDRDSSLIEGLDERNPAVLKLMAMAIAACREQGKYIGICGQAPSDFPEISEWLVEQGISSLSLNPDSLLPMQQTVLEAEKRLA</sequence>
<evidence type="ECO:0000256" key="13">
    <source>
        <dbReference type="ARBA" id="ARBA00033470"/>
    </source>
</evidence>
<dbReference type="GO" id="GO:0046872">
    <property type="term" value="F:metal ion binding"/>
    <property type="evidence" value="ECO:0007669"/>
    <property type="project" value="UniProtKB-KW"/>
</dbReference>
<dbReference type="NCBIfam" id="TIGR01418">
    <property type="entry name" value="PEP_synth"/>
    <property type="match status" value="1"/>
</dbReference>
<feature type="domain" description="PEP-utilising enzyme mobile" evidence="16">
    <location>
        <begin position="390"/>
        <end position="460"/>
    </location>
</feature>
<keyword evidence="12 15" id="KW-0460">Magnesium</keyword>
<proteinExistence type="inferred from homology"/>
<evidence type="ECO:0000256" key="7">
    <source>
        <dbReference type="ARBA" id="ARBA00022679"/>
    </source>
</evidence>
<dbReference type="Proteomes" id="UP000427716">
    <property type="component" value="Chromosome"/>
</dbReference>
<dbReference type="RefSeq" id="WP_156574171.1">
    <property type="nucleotide sequence ID" value="NZ_CP046415.1"/>
</dbReference>
<dbReference type="GO" id="GO:0008986">
    <property type="term" value="F:pyruvate, water dikinase activity"/>
    <property type="evidence" value="ECO:0007669"/>
    <property type="project" value="UniProtKB-EC"/>
</dbReference>
<dbReference type="SUPFAM" id="SSF51621">
    <property type="entry name" value="Phosphoenolpyruvate/pyruvate domain"/>
    <property type="match status" value="1"/>
</dbReference>
<dbReference type="PANTHER" id="PTHR43030">
    <property type="entry name" value="PHOSPHOENOLPYRUVATE SYNTHASE"/>
    <property type="match status" value="1"/>
</dbReference>
<dbReference type="NCBIfam" id="NF005057">
    <property type="entry name" value="PRK06464.1"/>
    <property type="match status" value="1"/>
</dbReference>